<dbReference type="SMART" id="SM00530">
    <property type="entry name" value="HTH_XRE"/>
    <property type="match status" value="1"/>
</dbReference>
<organism evidence="3 4">
    <name type="scientific">Kutzneria buriramensis</name>
    <dbReference type="NCBI Taxonomy" id="1045776"/>
    <lineage>
        <taxon>Bacteria</taxon>
        <taxon>Bacillati</taxon>
        <taxon>Actinomycetota</taxon>
        <taxon>Actinomycetes</taxon>
        <taxon>Pseudonocardiales</taxon>
        <taxon>Pseudonocardiaceae</taxon>
        <taxon>Kutzneria</taxon>
    </lineage>
</organism>
<feature type="region of interest" description="Disordered" evidence="1">
    <location>
        <begin position="87"/>
        <end position="118"/>
    </location>
</feature>
<dbReference type="SUPFAM" id="SSF47413">
    <property type="entry name" value="lambda repressor-like DNA-binding domains"/>
    <property type="match status" value="1"/>
</dbReference>
<dbReference type="EMBL" id="QUNO01000023">
    <property type="protein sequence ID" value="REH30703.1"/>
    <property type="molecule type" value="Genomic_DNA"/>
</dbReference>
<dbReference type="CDD" id="cd00093">
    <property type="entry name" value="HTH_XRE"/>
    <property type="match status" value="1"/>
</dbReference>
<protein>
    <submittedName>
        <fullName evidence="3">Helix-turn-helix protein</fullName>
    </submittedName>
</protein>
<evidence type="ECO:0000313" key="3">
    <source>
        <dbReference type="EMBL" id="REH30703.1"/>
    </source>
</evidence>
<name>A0A3E0GW21_9PSEU</name>
<gene>
    <name evidence="3" type="ORF">BCF44_12361</name>
</gene>
<dbReference type="RefSeq" id="WP_116181048.1">
    <property type="nucleotide sequence ID" value="NZ_CP144375.1"/>
</dbReference>
<evidence type="ECO:0000313" key="4">
    <source>
        <dbReference type="Proteomes" id="UP000256269"/>
    </source>
</evidence>
<comment type="caution">
    <text evidence="3">The sequence shown here is derived from an EMBL/GenBank/DDBJ whole genome shotgun (WGS) entry which is preliminary data.</text>
</comment>
<dbReference type="AlphaFoldDB" id="A0A3E0GW21"/>
<dbReference type="OrthoDB" id="4162271at2"/>
<dbReference type="InterPro" id="IPR010982">
    <property type="entry name" value="Lambda_DNA-bd_dom_sf"/>
</dbReference>
<evidence type="ECO:0000256" key="1">
    <source>
        <dbReference type="SAM" id="MobiDB-lite"/>
    </source>
</evidence>
<dbReference type="Pfam" id="PF13560">
    <property type="entry name" value="HTH_31"/>
    <property type="match status" value="1"/>
</dbReference>
<feature type="compositionally biased region" description="Pro residues" evidence="1">
    <location>
        <begin position="94"/>
        <end position="105"/>
    </location>
</feature>
<reference evidence="3 4" key="1">
    <citation type="submission" date="2018-08" db="EMBL/GenBank/DDBJ databases">
        <title>Genomic Encyclopedia of Archaeal and Bacterial Type Strains, Phase II (KMG-II): from individual species to whole genera.</title>
        <authorList>
            <person name="Goeker M."/>
        </authorList>
    </citation>
    <scope>NUCLEOTIDE SEQUENCE [LARGE SCALE GENOMIC DNA]</scope>
    <source>
        <strain evidence="3 4">DSM 45791</strain>
    </source>
</reference>
<evidence type="ECO:0000259" key="2">
    <source>
        <dbReference type="PROSITE" id="PS50943"/>
    </source>
</evidence>
<proteinExistence type="predicted"/>
<dbReference type="Gene3D" id="1.10.260.40">
    <property type="entry name" value="lambda repressor-like DNA-binding domains"/>
    <property type="match status" value="1"/>
</dbReference>
<feature type="domain" description="HTH cro/C1-type" evidence="2">
    <location>
        <begin position="22"/>
        <end position="75"/>
    </location>
</feature>
<dbReference type="InterPro" id="IPR001387">
    <property type="entry name" value="Cro/C1-type_HTH"/>
</dbReference>
<keyword evidence="4" id="KW-1185">Reference proteome</keyword>
<dbReference type="PROSITE" id="PS50943">
    <property type="entry name" value="HTH_CROC1"/>
    <property type="match status" value="1"/>
</dbReference>
<sequence length="364" mass="40445">MPKTEINSAPSADAAPALRSELRALRVASGLSLRDLAAKINYSHVTIHKAETNVRQPSWAVVEKIVNACAPPGENLAWWQGLWKAAGPRTEEQPMPPTPSAPASPPTHATARRRRHGNPARAIATCASLSADPNAIRTVRDYIGALRSLRMRSYREVARRAAKALSGLDQSQSFAHVWRRREKKPEAVASSTLADLFRPDRRWLDWRVIRAFLLGCDVPPADLPSWERLLHRVQGYSRPVPVHRTAPHAPPPAVDLTGIDTIPAFIAALKELMRKAGKTMATAISDARCHPGVHIPGRSTVAARFSRGINHGELPERDLVKAFLRGAYCGSGWPRECVPDCNADEIAAWMRRYDDLWRQNMRRR</sequence>
<dbReference type="Proteomes" id="UP000256269">
    <property type="component" value="Unassembled WGS sequence"/>
</dbReference>
<dbReference type="GO" id="GO:0003677">
    <property type="term" value="F:DNA binding"/>
    <property type="evidence" value="ECO:0007669"/>
    <property type="project" value="InterPro"/>
</dbReference>
<accession>A0A3E0GW21</accession>